<dbReference type="Proteomes" id="UP000294576">
    <property type="component" value="Unassembled WGS sequence"/>
</dbReference>
<feature type="region of interest" description="Disordered" evidence="1">
    <location>
        <begin position="1"/>
        <end position="34"/>
    </location>
</feature>
<organism evidence="2 3">
    <name type="scientific">Rhizobium sullae</name>
    <name type="common">Rhizobium hedysari</name>
    <dbReference type="NCBI Taxonomy" id="50338"/>
    <lineage>
        <taxon>Bacteria</taxon>
        <taxon>Pseudomonadati</taxon>
        <taxon>Pseudomonadota</taxon>
        <taxon>Alphaproteobacteria</taxon>
        <taxon>Hyphomicrobiales</taxon>
        <taxon>Rhizobiaceae</taxon>
        <taxon>Rhizobium/Agrobacterium group</taxon>
        <taxon>Rhizobium</taxon>
    </lineage>
</organism>
<dbReference type="EMBL" id="SMBH01000003">
    <property type="protein sequence ID" value="TCU18211.1"/>
    <property type="molecule type" value="Genomic_DNA"/>
</dbReference>
<protein>
    <submittedName>
        <fullName evidence="2">Uncharacterized protein</fullName>
    </submittedName>
</protein>
<proteinExistence type="predicted"/>
<comment type="caution">
    <text evidence="2">The sequence shown here is derived from an EMBL/GenBank/DDBJ whole genome shotgun (WGS) entry which is preliminary data.</text>
</comment>
<dbReference type="AlphaFoldDB" id="A0A4R3QA98"/>
<sequence>MTALARSEGGALSDLAGRERQREPNPKLDQEMRDRKASRCGIQIAVSYVGAGMSREWCRYIVIDGCEWEVNAAPLVQAFTTRHATTAAIMAGTENTTTRIGSSRKTV</sequence>
<evidence type="ECO:0000256" key="1">
    <source>
        <dbReference type="SAM" id="MobiDB-lite"/>
    </source>
</evidence>
<evidence type="ECO:0000313" key="3">
    <source>
        <dbReference type="Proteomes" id="UP000294576"/>
    </source>
</evidence>
<accession>A0A4R3QA98</accession>
<reference evidence="2 3" key="1">
    <citation type="submission" date="2019-03" db="EMBL/GenBank/DDBJ databases">
        <title>Genomic Encyclopedia of Type Strains, Phase IV (KMG-V): Genome sequencing to study the core and pangenomes of soil and plant-associated prokaryotes.</title>
        <authorList>
            <person name="Whitman W."/>
        </authorList>
    </citation>
    <scope>NUCLEOTIDE SEQUENCE [LARGE SCALE GENOMIC DNA]</scope>
    <source>
        <strain evidence="2 3">Hc14</strain>
    </source>
</reference>
<feature type="compositionally biased region" description="Basic and acidic residues" evidence="1">
    <location>
        <begin position="16"/>
        <end position="34"/>
    </location>
</feature>
<gene>
    <name evidence="2" type="ORF">EV132_103331</name>
</gene>
<name>A0A4R3QA98_RHISU</name>
<evidence type="ECO:0000313" key="2">
    <source>
        <dbReference type="EMBL" id="TCU18211.1"/>
    </source>
</evidence>